<name>A0A9P7FDW0_9AGAM</name>
<gene>
    <name evidence="3" type="ORF">F5147DRAFT_677057</name>
</gene>
<feature type="compositionally biased region" description="Basic and acidic residues" evidence="1">
    <location>
        <begin position="69"/>
        <end position="88"/>
    </location>
</feature>
<dbReference type="EMBL" id="JABBWM010000008">
    <property type="protein sequence ID" value="KAG2115357.1"/>
    <property type="molecule type" value="Genomic_DNA"/>
</dbReference>
<evidence type="ECO:0000256" key="1">
    <source>
        <dbReference type="SAM" id="MobiDB-lite"/>
    </source>
</evidence>
<feature type="region of interest" description="Disordered" evidence="1">
    <location>
        <begin position="62"/>
        <end position="88"/>
    </location>
</feature>
<accession>A0A9P7FDW0</accession>
<keyword evidence="4" id="KW-1185">Reference proteome</keyword>
<evidence type="ECO:0000313" key="3">
    <source>
        <dbReference type="EMBL" id="KAG2115357.1"/>
    </source>
</evidence>
<feature type="chain" id="PRO_5040399768" evidence="2">
    <location>
        <begin position="24"/>
        <end position="88"/>
    </location>
</feature>
<protein>
    <submittedName>
        <fullName evidence="3">Uncharacterized protein</fullName>
    </submittedName>
</protein>
<reference evidence="3" key="1">
    <citation type="journal article" date="2020" name="New Phytol.">
        <title>Comparative genomics reveals dynamic genome evolution in host specialist ectomycorrhizal fungi.</title>
        <authorList>
            <person name="Lofgren L.A."/>
            <person name="Nguyen N.H."/>
            <person name="Vilgalys R."/>
            <person name="Ruytinx J."/>
            <person name="Liao H.L."/>
            <person name="Branco S."/>
            <person name="Kuo A."/>
            <person name="LaButti K."/>
            <person name="Lipzen A."/>
            <person name="Andreopoulos W."/>
            <person name="Pangilinan J."/>
            <person name="Riley R."/>
            <person name="Hundley H."/>
            <person name="Na H."/>
            <person name="Barry K."/>
            <person name="Grigoriev I.V."/>
            <person name="Stajich J.E."/>
            <person name="Kennedy P.G."/>
        </authorList>
    </citation>
    <scope>NUCLEOTIDE SEQUENCE</scope>
    <source>
        <strain evidence="3">FC423</strain>
    </source>
</reference>
<dbReference type="AlphaFoldDB" id="A0A9P7FDW0"/>
<dbReference type="GeneID" id="64698352"/>
<proteinExistence type="predicted"/>
<organism evidence="3 4">
    <name type="scientific">Suillus discolor</name>
    <dbReference type="NCBI Taxonomy" id="1912936"/>
    <lineage>
        <taxon>Eukaryota</taxon>
        <taxon>Fungi</taxon>
        <taxon>Dikarya</taxon>
        <taxon>Basidiomycota</taxon>
        <taxon>Agaricomycotina</taxon>
        <taxon>Agaricomycetes</taxon>
        <taxon>Agaricomycetidae</taxon>
        <taxon>Boletales</taxon>
        <taxon>Suillineae</taxon>
        <taxon>Suillaceae</taxon>
        <taxon>Suillus</taxon>
    </lineage>
</organism>
<dbReference type="RefSeq" id="XP_041297074.1">
    <property type="nucleotide sequence ID" value="XM_041436093.1"/>
</dbReference>
<dbReference type="OrthoDB" id="2672329at2759"/>
<evidence type="ECO:0000256" key="2">
    <source>
        <dbReference type="SAM" id="SignalP"/>
    </source>
</evidence>
<feature type="signal peptide" evidence="2">
    <location>
        <begin position="1"/>
        <end position="23"/>
    </location>
</feature>
<sequence>MANVLLAVFYMASIFGLVGLVLASRDKHPGITKVSPRYPITKAASSHFTAFQHPLDPELENAYPKSSSKKAEHMKEGHTHERWTEIPL</sequence>
<evidence type="ECO:0000313" key="4">
    <source>
        <dbReference type="Proteomes" id="UP000823399"/>
    </source>
</evidence>
<dbReference type="Proteomes" id="UP000823399">
    <property type="component" value="Unassembled WGS sequence"/>
</dbReference>
<keyword evidence="2" id="KW-0732">Signal</keyword>
<comment type="caution">
    <text evidence="3">The sequence shown here is derived from an EMBL/GenBank/DDBJ whole genome shotgun (WGS) entry which is preliminary data.</text>
</comment>